<name>A0A454CTU4_VIBHA</name>
<gene>
    <name evidence="1" type="ORF">VCHENC02_4390A</name>
</gene>
<evidence type="ECO:0000313" key="1">
    <source>
        <dbReference type="EMBL" id="EKM29823.1"/>
    </source>
</evidence>
<dbReference type="AlphaFoldDB" id="A0A454CTU4"/>
<accession>A0A454CTU4</accession>
<evidence type="ECO:0000313" key="2">
    <source>
        <dbReference type="Proteomes" id="UP000008367"/>
    </source>
</evidence>
<organism evidence="1 2">
    <name type="scientific">Vibrio harveyi</name>
    <name type="common">Beneckea harveyi</name>
    <dbReference type="NCBI Taxonomy" id="669"/>
    <lineage>
        <taxon>Bacteria</taxon>
        <taxon>Pseudomonadati</taxon>
        <taxon>Pseudomonadota</taxon>
        <taxon>Gammaproteobacteria</taxon>
        <taxon>Vibrionales</taxon>
        <taxon>Vibrionaceae</taxon>
        <taxon>Vibrio</taxon>
    </lineage>
</organism>
<dbReference type="Proteomes" id="UP000008367">
    <property type="component" value="Unassembled WGS sequence"/>
</dbReference>
<protein>
    <submittedName>
        <fullName evidence="1">GMP reductase domain protein</fullName>
        <ecNumber evidence="1">1.7.1.7</ecNumber>
    </submittedName>
</protein>
<sequence length="30" mass="3341">MNSSANDFTTHSEMTHILMNQGITQCVSNK</sequence>
<keyword evidence="1" id="KW-0560">Oxidoreductase</keyword>
<proteinExistence type="predicted"/>
<dbReference type="EC" id="1.7.1.7" evidence="1"/>
<dbReference type="EMBL" id="AJSR01001917">
    <property type="protein sequence ID" value="EKM29823.1"/>
    <property type="molecule type" value="Genomic_DNA"/>
</dbReference>
<reference evidence="1 2" key="1">
    <citation type="submission" date="2012-10" db="EMBL/GenBank/DDBJ databases">
        <title>Genome sequence of Vibrio Cholerae HENC-02.</title>
        <authorList>
            <person name="Eppinger M."/>
            <person name="Hasan N.A."/>
            <person name="Sengamalay N."/>
            <person name="Hine E."/>
            <person name="Su Q."/>
            <person name="Daugherty S.C."/>
            <person name="Young S."/>
            <person name="Sadzewicz L."/>
            <person name="Tallon L."/>
            <person name="Cebula T.A."/>
            <person name="Ravel J."/>
            <person name="Colwell R.R."/>
        </authorList>
    </citation>
    <scope>NUCLEOTIDE SEQUENCE [LARGE SCALE GENOMIC DNA]</scope>
    <source>
        <strain evidence="1 2">HENC-02</strain>
    </source>
</reference>
<feature type="non-terminal residue" evidence="1">
    <location>
        <position position="30"/>
    </location>
</feature>
<dbReference type="GO" id="GO:0003920">
    <property type="term" value="F:GMP reductase activity"/>
    <property type="evidence" value="ECO:0007669"/>
    <property type="project" value="UniProtKB-EC"/>
</dbReference>
<comment type="caution">
    <text evidence="1">The sequence shown here is derived from an EMBL/GenBank/DDBJ whole genome shotgun (WGS) entry which is preliminary data.</text>
</comment>